<dbReference type="Gene3D" id="2.40.50.140">
    <property type="entry name" value="Nucleic acid-binding proteins"/>
    <property type="match status" value="1"/>
</dbReference>
<dbReference type="CDD" id="cd01854">
    <property type="entry name" value="YjeQ_EngC"/>
    <property type="match status" value="1"/>
</dbReference>
<evidence type="ECO:0000313" key="13">
    <source>
        <dbReference type="EMBL" id="KRK79983.1"/>
    </source>
</evidence>
<protein>
    <recommendedName>
        <fullName evidence="10">Small ribosomal subunit biogenesis GTPase RsgA</fullName>
        <ecNumber evidence="10">3.6.1.-</ecNumber>
    </recommendedName>
</protein>
<dbReference type="CDD" id="cd04466">
    <property type="entry name" value="S1_YloQ_GTPase"/>
    <property type="match status" value="1"/>
</dbReference>
<sequence length="299" mass="33751">MGNMEKKGRIIKSISGFYDVLDNDSHELIRTRARGNFRKRGIKPVVGDFVEYDASGDLGYILEILPRTNSLVRPPIANVDQAIVVTSSVEPNFSSNLLDKILVNIEHNGIDPLIYLTKTDLLDDDKYQELKKIFDGYNRAGYVVFTDRDPYNQEQIDRLESHFADKVTVFTGQSGAGKSTLLNHINPELGLATAAISQTLNRGKHTTRQVSLFEIADGLVADTPGFSSLELISIEKEELPTLYPEFVEYSGECQFRGCNHVNEPGCMVKEKVADGTIMQSRYDNYLYFLNEINSYKKRY</sequence>
<dbReference type="PATRIC" id="fig|1423775.4.peg.163"/>
<name>A0A0R1K8I6_9LACO</name>
<evidence type="ECO:0000259" key="11">
    <source>
        <dbReference type="PROSITE" id="PS50936"/>
    </source>
</evidence>
<dbReference type="InterPro" id="IPR004881">
    <property type="entry name" value="Ribosome_biogen_GTPase_RsgA"/>
</dbReference>
<keyword evidence="7 10" id="KW-0862">Zinc</keyword>
<keyword evidence="1 10" id="KW-0963">Cytoplasm</keyword>
<comment type="similarity">
    <text evidence="10">Belongs to the TRAFAC class YlqF/YawG GTPase family. RsgA subfamily.</text>
</comment>
<dbReference type="InterPro" id="IPR031944">
    <property type="entry name" value="RsgA_N"/>
</dbReference>
<dbReference type="PROSITE" id="PS51721">
    <property type="entry name" value="G_CP"/>
    <property type="match status" value="1"/>
</dbReference>
<dbReference type="EMBL" id="AZDZ01000009">
    <property type="protein sequence ID" value="KRK79983.1"/>
    <property type="molecule type" value="Genomic_DNA"/>
</dbReference>
<comment type="subunit">
    <text evidence="10">Monomer. Associates with 30S ribosomal subunit, binds 16S rRNA.</text>
</comment>
<dbReference type="GO" id="GO:0005737">
    <property type="term" value="C:cytoplasm"/>
    <property type="evidence" value="ECO:0007669"/>
    <property type="project" value="UniProtKB-SubCell"/>
</dbReference>
<reference evidence="13 14" key="1">
    <citation type="journal article" date="2015" name="Genome Announc.">
        <title>Expanding the biotechnology potential of lactobacilli through comparative genomics of 213 strains and associated genera.</title>
        <authorList>
            <person name="Sun Z."/>
            <person name="Harris H.M."/>
            <person name="McCann A."/>
            <person name="Guo C."/>
            <person name="Argimon S."/>
            <person name="Zhang W."/>
            <person name="Yang X."/>
            <person name="Jeffery I.B."/>
            <person name="Cooney J.C."/>
            <person name="Kagawa T.F."/>
            <person name="Liu W."/>
            <person name="Song Y."/>
            <person name="Salvetti E."/>
            <person name="Wrobel A."/>
            <person name="Rasinkangas P."/>
            <person name="Parkhill J."/>
            <person name="Rea M.C."/>
            <person name="O'Sullivan O."/>
            <person name="Ritari J."/>
            <person name="Douillard F.P."/>
            <person name="Paul Ross R."/>
            <person name="Yang R."/>
            <person name="Briner A.E."/>
            <person name="Felis G.E."/>
            <person name="de Vos W.M."/>
            <person name="Barrangou R."/>
            <person name="Klaenhammer T.R."/>
            <person name="Caufield P.W."/>
            <person name="Cui Y."/>
            <person name="Zhang H."/>
            <person name="O'Toole P.W."/>
        </authorList>
    </citation>
    <scope>NUCLEOTIDE SEQUENCE [LARGE SCALE GENOMIC DNA]</scope>
    <source>
        <strain evidence="13 14">DSM 19682</strain>
    </source>
</reference>
<comment type="function">
    <text evidence="10">One of several proteins that assist in the late maturation steps of the functional core of the 30S ribosomal subunit. Helps release RbfA from mature subunits. May play a role in the assembly of ribosomal proteins into the subunit. Circularly permuted GTPase that catalyzes slow GTP hydrolysis, GTPase activity is stimulated by the 30S ribosomal subunit.</text>
</comment>
<feature type="binding site" evidence="10">
    <location>
        <begin position="172"/>
        <end position="180"/>
    </location>
    <ligand>
        <name>GTP</name>
        <dbReference type="ChEBI" id="CHEBI:37565"/>
    </ligand>
</feature>
<keyword evidence="2 10" id="KW-0690">Ribosome biogenesis</keyword>
<evidence type="ECO:0000256" key="8">
    <source>
        <dbReference type="ARBA" id="ARBA00022884"/>
    </source>
</evidence>
<comment type="subcellular location">
    <subcellularLocation>
        <location evidence="10">Cytoplasm</location>
    </subcellularLocation>
</comment>
<feature type="domain" description="CP-type G" evidence="12">
    <location>
        <begin position="68"/>
        <end position="229"/>
    </location>
</feature>
<dbReference type="Gene3D" id="3.40.50.300">
    <property type="entry name" value="P-loop containing nucleotide triphosphate hydrolases"/>
    <property type="match status" value="1"/>
</dbReference>
<dbReference type="SUPFAM" id="SSF50249">
    <property type="entry name" value="Nucleic acid-binding proteins"/>
    <property type="match status" value="1"/>
</dbReference>
<keyword evidence="8 10" id="KW-0694">RNA-binding</keyword>
<evidence type="ECO:0000256" key="5">
    <source>
        <dbReference type="ARBA" id="ARBA00022741"/>
    </source>
</evidence>
<dbReference type="GO" id="GO:0005525">
    <property type="term" value="F:GTP binding"/>
    <property type="evidence" value="ECO:0007669"/>
    <property type="project" value="UniProtKB-UniRule"/>
</dbReference>
<accession>A0A0R1K8I6</accession>
<feature type="binding site" evidence="10">
    <location>
        <position position="266"/>
    </location>
    <ligand>
        <name>Zn(2+)</name>
        <dbReference type="ChEBI" id="CHEBI:29105"/>
    </ligand>
</feature>
<dbReference type="Pfam" id="PF03193">
    <property type="entry name" value="RsgA_GTPase"/>
    <property type="match status" value="1"/>
</dbReference>
<feature type="binding site" evidence="10">
    <location>
        <position position="258"/>
    </location>
    <ligand>
        <name>Zn(2+)</name>
        <dbReference type="ChEBI" id="CHEBI:29105"/>
    </ligand>
</feature>
<evidence type="ECO:0000259" key="12">
    <source>
        <dbReference type="PROSITE" id="PS51721"/>
    </source>
</evidence>
<keyword evidence="6 10" id="KW-0378">Hydrolase</keyword>
<feature type="binding site" evidence="10">
    <location>
        <begin position="117"/>
        <end position="120"/>
    </location>
    <ligand>
        <name>GTP</name>
        <dbReference type="ChEBI" id="CHEBI:37565"/>
    </ligand>
</feature>
<dbReference type="Pfam" id="PF16745">
    <property type="entry name" value="RsgA_N"/>
    <property type="match status" value="1"/>
</dbReference>
<evidence type="ECO:0000256" key="1">
    <source>
        <dbReference type="ARBA" id="ARBA00022490"/>
    </source>
</evidence>
<dbReference type="SUPFAM" id="SSF52540">
    <property type="entry name" value="P-loop containing nucleoside triphosphate hydrolases"/>
    <property type="match status" value="1"/>
</dbReference>
<keyword evidence="14" id="KW-1185">Reference proteome</keyword>
<evidence type="ECO:0000256" key="2">
    <source>
        <dbReference type="ARBA" id="ARBA00022517"/>
    </source>
</evidence>
<dbReference type="InterPro" id="IPR030378">
    <property type="entry name" value="G_CP_dom"/>
</dbReference>
<dbReference type="EC" id="3.6.1.-" evidence="10"/>
<feature type="binding site" evidence="10">
    <location>
        <position position="260"/>
    </location>
    <ligand>
        <name>Zn(2+)</name>
        <dbReference type="ChEBI" id="CHEBI:29105"/>
    </ligand>
</feature>
<keyword evidence="3 10" id="KW-0479">Metal-binding</keyword>
<dbReference type="InterPro" id="IPR012340">
    <property type="entry name" value="NA-bd_OB-fold"/>
</dbReference>
<dbReference type="GO" id="GO:0042274">
    <property type="term" value="P:ribosomal small subunit biogenesis"/>
    <property type="evidence" value="ECO:0007669"/>
    <property type="project" value="UniProtKB-UniRule"/>
</dbReference>
<evidence type="ECO:0000256" key="10">
    <source>
        <dbReference type="HAMAP-Rule" id="MF_01820"/>
    </source>
</evidence>
<comment type="cofactor">
    <cofactor evidence="10">
        <name>Zn(2+)</name>
        <dbReference type="ChEBI" id="CHEBI:29105"/>
    </cofactor>
    <text evidence="10">Binds 1 zinc ion per subunit.</text>
</comment>
<evidence type="ECO:0000256" key="6">
    <source>
        <dbReference type="ARBA" id="ARBA00022801"/>
    </source>
</evidence>
<keyword evidence="5 10" id="KW-0547">Nucleotide-binding</keyword>
<dbReference type="GO" id="GO:0019843">
    <property type="term" value="F:rRNA binding"/>
    <property type="evidence" value="ECO:0007669"/>
    <property type="project" value="UniProtKB-KW"/>
</dbReference>
<dbReference type="PANTHER" id="PTHR32120">
    <property type="entry name" value="SMALL RIBOSOMAL SUBUNIT BIOGENESIS GTPASE RSGA"/>
    <property type="match status" value="1"/>
</dbReference>
<dbReference type="InterPro" id="IPR010914">
    <property type="entry name" value="RsgA_GTPase_dom"/>
</dbReference>
<evidence type="ECO:0000256" key="3">
    <source>
        <dbReference type="ARBA" id="ARBA00022723"/>
    </source>
</evidence>
<feature type="binding site" evidence="10">
    <location>
        <position position="253"/>
    </location>
    <ligand>
        <name>Zn(2+)</name>
        <dbReference type="ChEBI" id="CHEBI:29105"/>
    </ligand>
</feature>
<evidence type="ECO:0000256" key="9">
    <source>
        <dbReference type="ARBA" id="ARBA00023134"/>
    </source>
</evidence>
<dbReference type="InterPro" id="IPR027417">
    <property type="entry name" value="P-loop_NTPase"/>
</dbReference>
<dbReference type="NCBIfam" id="TIGR00157">
    <property type="entry name" value="ribosome small subunit-dependent GTPase A"/>
    <property type="match status" value="1"/>
</dbReference>
<dbReference type="AlphaFoldDB" id="A0A0R1K8I6"/>
<dbReference type="Gene3D" id="1.10.40.50">
    <property type="entry name" value="Probable gtpase engc, domain 3"/>
    <property type="match status" value="1"/>
</dbReference>
<keyword evidence="4 10" id="KW-0699">rRNA-binding</keyword>
<dbReference type="GO" id="GO:0003924">
    <property type="term" value="F:GTPase activity"/>
    <property type="evidence" value="ECO:0007669"/>
    <property type="project" value="UniProtKB-UniRule"/>
</dbReference>
<dbReference type="GO" id="GO:0046872">
    <property type="term" value="F:metal ion binding"/>
    <property type="evidence" value="ECO:0007669"/>
    <property type="project" value="UniProtKB-KW"/>
</dbReference>
<dbReference type="PANTHER" id="PTHR32120:SF11">
    <property type="entry name" value="SMALL RIBOSOMAL SUBUNIT BIOGENESIS GTPASE RSGA 1, MITOCHONDRIAL-RELATED"/>
    <property type="match status" value="1"/>
</dbReference>
<evidence type="ECO:0000256" key="4">
    <source>
        <dbReference type="ARBA" id="ARBA00022730"/>
    </source>
</evidence>
<proteinExistence type="inferred from homology"/>
<dbReference type="PROSITE" id="PS50936">
    <property type="entry name" value="ENGC_GTPASE"/>
    <property type="match status" value="1"/>
</dbReference>
<dbReference type="Proteomes" id="UP000051248">
    <property type="component" value="Unassembled WGS sequence"/>
</dbReference>
<evidence type="ECO:0000313" key="14">
    <source>
        <dbReference type="Proteomes" id="UP000051248"/>
    </source>
</evidence>
<evidence type="ECO:0000256" key="7">
    <source>
        <dbReference type="ARBA" id="ARBA00022833"/>
    </source>
</evidence>
<dbReference type="STRING" id="1423775.FD03_GL000159"/>
<dbReference type="HAMAP" id="MF_01820">
    <property type="entry name" value="GTPase_RsgA"/>
    <property type="match status" value="1"/>
</dbReference>
<comment type="caution">
    <text evidence="13">The sequence shown here is derived from an EMBL/GenBank/DDBJ whole genome shotgun (WGS) entry which is preliminary data.</text>
</comment>
<dbReference type="eggNOG" id="COG1162">
    <property type="taxonomic scope" value="Bacteria"/>
</dbReference>
<organism evidence="13 14">
    <name type="scientific">Companilactobacillus nodensis DSM 19682 = JCM 14932 = NBRC 107160</name>
    <dbReference type="NCBI Taxonomy" id="1423775"/>
    <lineage>
        <taxon>Bacteria</taxon>
        <taxon>Bacillati</taxon>
        <taxon>Bacillota</taxon>
        <taxon>Bacilli</taxon>
        <taxon>Lactobacillales</taxon>
        <taxon>Lactobacillaceae</taxon>
        <taxon>Companilactobacillus</taxon>
    </lineage>
</organism>
<gene>
    <name evidence="10" type="primary">rsgA</name>
    <name evidence="13" type="ORF">FD03_GL000159</name>
</gene>
<keyword evidence="9 10" id="KW-0342">GTP-binding</keyword>
<feature type="domain" description="EngC GTPase" evidence="11">
    <location>
        <begin position="77"/>
        <end position="227"/>
    </location>
</feature>